<dbReference type="InterPro" id="IPR015947">
    <property type="entry name" value="PUA-like_sf"/>
</dbReference>
<organism evidence="4 5">
    <name type="scientific">Polarella glacialis</name>
    <name type="common">Dinoflagellate</name>
    <dbReference type="NCBI Taxonomy" id="89957"/>
    <lineage>
        <taxon>Eukaryota</taxon>
        <taxon>Sar</taxon>
        <taxon>Alveolata</taxon>
        <taxon>Dinophyceae</taxon>
        <taxon>Suessiales</taxon>
        <taxon>Suessiaceae</taxon>
        <taxon>Polarella</taxon>
    </lineage>
</organism>
<reference evidence="4" key="1">
    <citation type="submission" date="2021-02" db="EMBL/GenBank/DDBJ databases">
        <authorList>
            <person name="Dougan E. K."/>
            <person name="Rhodes N."/>
            <person name="Thang M."/>
            <person name="Chan C."/>
        </authorList>
    </citation>
    <scope>NUCLEOTIDE SEQUENCE</scope>
</reference>
<dbReference type="Proteomes" id="UP000654075">
    <property type="component" value="Unassembled WGS sequence"/>
</dbReference>
<protein>
    <recommendedName>
        <fullName evidence="3">Lon N-terminal domain-containing protein</fullName>
    </recommendedName>
</protein>
<dbReference type="PANTHER" id="PTHR46732:SF8">
    <property type="entry name" value="ATP-DEPENDENT PROTEASE LA (LON) DOMAIN PROTEIN"/>
    <property type="match status" value="1"/>
</dbReference>
<dbReference type="EMBL" id="CAJNNV010031185">
    <property type="protein sequence ID" value="CAE8634954.1"/>
    <property type="molecule type" value="Genomic_DNA"/>
</dbReference>
<dbReference type="SUPFAM" id="SSF88697">
    <property type="entry name" value="PUA domain-like"/>
    <property type="match status" value="1"/>
</dbReference>
<dbReference type="PANTHER" id="PTHR46732">
    <property type="entry name" value="ATP-DEPENDENT PROTEASE LA (LON) DOMAIN PROTEIN"/>
    <property type="match status" value="1"/>
</dbReference>
<sequence>MGPGLIAAGSGRGGATTTAASAVAPQLQFRLPSRLQKLKSLLVCQSRSSLAGRVGGGGAASSVPPLGGPWSSLLFGLLALALPLRGALAQRRATSASAGEVRRRRGVRETKAPGVSASVTGGSSSSPLHFPLSGSFGSSLLGGLFREKGAGDGHFRRVLRQAEEAEDYFISGDRSGERSDSPEAAPDAKSSGGHGLAAFRRGAENPSEMKLPVILFPVSDLLLIGHTKRMHLYEPRWVAMVDAALADFEGVLGLVYFDGEMDIVKVCTIAEIVSINTLGVHGRMVTVRGVSRGQLKGLSSQVASGDEWGVAICEELAEAEAPVEAEAEAVAEVEAVVQAAFGNNIRGRQALADAEAKAKAVAEEVAEADAEAEAKALVVVEAGAEAEAVAEAVAKAEALADAKAKAEEAKAKAELRLLLLAKTEEAEKTMPLSPGTGGGGALDIALRLSALLADLDLTLSGPSLPGTTGESPSKEAGAEAQAPALWTHERVSPYSGFEALQGGYWPSTLEKVKQQLQGVPLCRGSGLKGKENPGRKGAAAEAEAVAVLYAALGCAGLQTRVEVFADSSSDLRQRLQVLLDEVAELQGMARARRSLARLAAPGGEEGTPPPA</sequence>
<name>A0A813HBM3_POLGL</name>
<dbReference type="AlphaFoldDB" id="A0A813HBM3"/>
<keyword evidence="5" id="KW-1185">Reference proteome</keyword>
<evidence type="ECO:0000256" key="2">
    <source>
        <dbReference type="SAM" id="MobiDB-lite"/>
    </source>
</evidence>
<feature type="coiled-coil region" evidence="1">
    <location>
        <begin position="351"/>
        <end position="416"/>
    </location>
</feature>
<evidence type="ECO:0000313" key="4">
    <source>
        <dbReference type="EMBL" id="CAE8634954.1"/>
    </source>
</evidence>
<dbReference type="Pfam" id="PF02190">
    <property type="entry name" value="LON_substr_bdg"/>
    <property type="match status" value="1"/>
</dbReference>
<keyword evidence="1" id="KW-0175">Coiled coil</keyword>
<comment type="caution">
    <text evidence="4">The sequence shown here is derived from an EMBL/GenBank/DDBJ whole genome shotgun (WGS) entry which is preliminary data.</text>
</comment>
<feature type="region of interest" description="Disordered" evidence="2">
    <location>
        <begin position="462"/>
        <end position="481"/>
    </location>
</feature>
<dbReference type="Gene3D" id="2.30.130.40">
    <property type="entry name" value="LON domain-like"/>
    <property type="match status" value="1"/>
</dbReference>
<feature type="domain" description="Lon N-terminal" evidence="3">
    <location>
        <begin position="214"/>
        <end position="353"/>
    </location>
</feature>
<accession>A0A813HBM3</accession>
<evidence type="ECO:0000256" key="1">
    <source>
        <dbReference type="SAM" id="Coils"/>
    </source>
</evidence>
<evidence type="ECO:0000259" key="3">
    <source>
        <dbReference type="Pfam" id="PF02190"/>
    </source>
</evidence>
<dbReference type="InterPro" id="IPR046336">
    <property type="entry name" value="Lon_prtase_N_sf"/>
</dbReference>
<feature type="region of interest" description="Disordered" evidence="2">
    <location>
        <begin position="170"/>
        <end position="199"/>
    </location>
</feature>
<evidence type="ECO:0000313" key="5">
    <source>
        <dbReference type="Proteomes" id="UP000654075"/>
    </source>
</evidence>
<proteinExistence type="predicted"/>
<feature type="compositionally biased region" description="Low complexity" evidence="2">
    <location>
        <begin position="112"/>
        <end position="123"/>
    </location>
</feature>
<feature type="region of interest" description="Disordered" evidence="2">
    <location>
        <begin position="96"/>
        <end position="123"/>
    </location>
</feature>
<dbReference type="OrthoDB" id="429594at2759"/>
<gene>
    <name evidence="4" type="ORF">PGLA1383_LOCUS50564</name>
</gene>
<dbReference type="InterPro" id="IPR003111">
    <property type="entry name" value="Lon_prtase_N"/>
</dbReference>